<sequence>MLWWGLNDLDDLQQHCKVLQNHINRCSVLSSRLELWYSKRKPLIYNATRQHSHSGHDQRNTRFLRLASYLVTYWQLTLTKGNLPIAALFYVFVWCQSSQSTFTSEIGNGCAG</sequence>
<dbReference type="EMBL" id="KL142431">
    <property type="protein sequence ID" value="KDR65856.1"/>
    <property type="molecule type" value="Genomic_DNA"/>
</dbReference>
<gene>
    <name evidence="1" type="ORF">GALMADRAFT_1217073</name>
</gene>
<reference evidence="2" key="1">
    <citation type="journal article" date="2014" name="Proc. Natl. Acad. Sci. U.S.A.">
        <title>Extensive sampling of basidiomycete genomes demonstrates inadequacy of the white-rot/brown-rot paradigm for wood decay fungi.</title>
        <authorList>
            <person name="Riley R."/>
            <person name="Salamov A.A."/>
            <person name="Brown D.W."/>
            <person name="Nagy L.G."/>
            <person name="Floudas D."/>
            <person name="Held B.W."/>
            <person name="Levasseur A."/>
            <person name="Lombard V."/>
            <person name="Morin E."/>
            <person name="Otillar R."/>
            <person name="Lindquist E.A."/>
            <person name="Sun H."/>
            <person name="LaButti K.M."/>
            <person name="Schmutz J."/>
            <person name="Jabbour D."/>
            <person name="Luo H."/>
            <person name="Baker S.E."/>
            <person name="Pisabarro A.G."/>
            <person name="Walton J.D."/>
            <person name="Blanchette R.A."/>
            <person name="Henrissat B."/>
            <person name="Martin F."/>
            <person name="Cullen D."/>
            <person name="Hibbett D.S."/>
            <person name="Grigoriev I.V."/>
        </authorList>
    </citation>
    <scope>NUCLEOTIDE SEQUENCE [LARGE SCALE GENOMIC DNA]</scope>
    <source>
        <strain evidence="2">CBS 339.88</strain>
    </source>
</reference>
<evidence type="ECO:0000313" key="2">
    <source>
        <dbReference type="Proteomes" id="UP000027222"/>
    </source>
</evidence>
<dbReference type="HOGENOM" id="CLU_2146066_0_0_1"/>
<keyword evidence="2" id="KW-1185">Reference proteome</keyword>
<protein>
    <submittedName>
        <fullName evidence="1">Uncharacterized protein</fullName>
    </submittedName>
</protein>
<proteinExistence type="predicted"/>
<name>A0A067S4W7_GALM3</name>
<dbReference type="AlphaFoldDB" id="A0A067S4W7"/>
<accession>A0A067S4W7</accession>
<organism evidence="1 2">
    <name type="scientific">Galerina marginata (strain CBS 339.88)</name>
    <dbReference type="NCBI Taxonomy" id="685588"/>
    <lineage>
        <taxon>Eukaryota</taxon>
        <taxon>Fungi</taxon>
        <taxon>Dikarya</taxon>
        <taxon>Basidiomycota</taxon>
        <taxon>Agaricomycotina</taxon>
        <taxon>Agaricomycetes</taxon>
        <taxon>Agaricomycetidae</taxon>
        <taxon>Agaricales</taxon>
        <taxon>Agaricineae</taxon>
        <taxon>Strophariaceae</taxon>
        <taxon>Galerina</taxon>
    </lineage>
</organism>
<evidence type="ECO:0000313" key="1">
    <source>
        <dbReference type="EMBL" id="KDR65856.1"/>
    </source>
</evidence>
<dbReference type="Proteomes" id="UP000027222">
    <property type="component" value="Unassembled WGS sequence"/>
</dbReference>